<accession>A0A101TJS0</accession>
<protein>
    <submittedName>
        <fullName evidence="1">Uncharacterized protein</fullName>
    </submittedName>
</protein>
<reference evidence="1 2" key="1">
    <citation type="submission" date="2015-10" db="EMBL/GenBank/DDBJ databases">
        <title>Draft genome sequence of Streptomyces caeruleatus NRRL B-24802, type strain for the species Streptomyces caeruleatus.</title>
        <authorList>
            <person name="Ruckert C."/>
            <person name="Winkler A."/>
            <person name="Kalinowski J."/>
            <person name="Kampfer P."/>
            <person name="Glaeser S."/>
        </authorList>
    </citation>
    <scope>NUCLEOTIDE SEQUENCE [LARGE SCALE GENOMIC DNA]</scope>
    <source>
        <strain evidence="1 2">NRRL B-24802</strain>
    </source>
</reference>
<dbReference type="Proteomes" id="UP000053429">
    <property type="component" value="Unassembled WGS sequence"/>
</dbReference>
<dbReference type="RefSeq" id="WP_062724150.1">
    <property type="nucleotide sequence ID" value="NZ_KQ948941.1"/>
</dbReference>
<organism evidence="1 2">
    <name type="scientific">Streptomyces caeruleatus</name>
    <dbReference type="NCBI Taxonomy" id="661399"/>
    <lineage>
        <taxon>Bacteria</taxon>
        <taxon>Bacillati</taxon>
        <taxon>Actinomycetota</taxon>
        <taxon>Actinomycetes</taxon>
        <taxon>Kitasatosporales</taxon>
        <taxon>Streptomycetaceae</taxon>
        <taxon>Streptomyces</taxon>
    </lineage>
</organism>
<sequence length="119" mass="12430">MSGDNYYFGDSVTMHGGRDNVGIDKRQMVSDDASAASAEMLAAVQELLRLVEELRTRVPAASARTIEDSVPALSPDTAAQPQDRHRALMAIAGIAATVGAVGQPVLEAVNRVLGLLGGQ</sequence>
<dbReference type="AlphaFoldDB" id="A0A101TJS0"/>
<keyword evidence="2" id="KW-1185">Reference proteome</keyword>
<proteinExistence type="predicted"/>
<dbReference type="OrthoDB" id="4225947at2"/>
<dbReference type="EMBL" id="LMWY01000054">
    <property type="protein sequence ID" value="KUN93636.1"/>
    <property type="molecule type" value="Genomic_DNA"/>
</dbReference>
<dbReference type="STRING" id="661399.AQJ67_38540"/>
<evidence type="ECO:0000313" key="1">
    <source>
        <dbReference type="EMBL" id="KUN93636.1"/>
    </source>
</evidence>
<evidence type="ECO:0000313" key="2">
    <source>
        <dbReference type="Proteomes" id="UP000053429"/>
    </source>
</evidence>
<name>A0A101TJS0_9ACTN</name>
<comment type="caution">
    <text evidence="1">The sequence shown here is derived from an EMBL/GenBank/DDBJ whole genome shotgun (WGS) entry which is preliminary data.</text>
</comment>
<gene>
    <name evidence="1" type="ORF">AQJ67_38540</name>
</gene>